<dbReference type="CDD" id="cd00118">
    <property type="entry name" value="LysM"/>
    <property type="match status" value="1"/>
</dbReference>
<comment type="caution">
    <text evidence="3">The sequence shown here is derived from an EMBL/GenBank/DDBJ whole genome shotgun (WGS) entry which is preliminary data.</text>
</comment>
<gene>
    <name evidence="3" type="ORF">QBC36DRAFT_333549</name>
</gene>
<reference evidence="3" key="1">
    <citation type="journal article" date="2023" name="Mol. Phylogenet. Evol.">
        <title>Genome-scale phylogeny and comparative genomics of the fungal order Sordariales.</title>
        <authorList>
            <person name="Hensen N."/>
            <person name="Bonometti L."/>
            <person name="Westerberg I."/>
            <person name="Brannstrom I.O."/>
            <person name="Guillou S."/>
            <person name="Cros-Aarteil S."/>
            <person name="Calhoun S."/>
            <person name="Haridas S."/>
            <person name="Kuo A."/>
            <person name="Mondo S."/>
            <person name="Pangilinan J."/>
            <person name="Riley R."/>
            <person name="LaButti K."/>
            <person name="Andreopoulos B."/>
            <person name="Lipzen A."/>
            <person name="Chen C."/>
            <person name="Yan M."/>
            <person name="Daum C."/>
            <person name="Ng V."/>
            <person name="Clum A."/>
            <person name="Steindorff A."/>
            <person name="Ohm R.A."/>
            <person name="Martin F."/>
            <person name="Silar P."/>
            <person name="Natvig D.O."/>
            <person name="Lalanne C."/>
            <person name="Gautier V."/>
            <person name="Ament-Velasquez S.L."/>
            <person name="Kruys A."/>
            <person name="Hutchinson M.I."/>
            <person name="Powell A.J."/>
            <person name="Barry K."/>
            <person name="Miller A.N."/>
            <person name="Grigoriev I.V."/>
            <person name="Debuchy R."/>
            <person name="Gladieux P."/>
            <person name="Hiltunen Thoren M."/>
            <person name="Johannesson H."/>
        </authorList>
    </citation>
    <scope>NUCLEOTIDE SEQUENCE</scope>
    <source>
        <strain evidence="3">CBS 892.96</strain>
    </source>
</reference>
<dbReference type="PANTHER" id="PTHR37014">
    <property type="entry name" value="EXPRESSION LETHALITY PROTEIN HEL10, PUTATIVE (AFU_ORTHOLOGUE AFUA_1G06580)-RELATED"/>
    <property type="match status" value="1"/>
</dbReference>
<evidence type="ECO:0000313" key="4">
    <source>
        <dbReference type="Proteomes" id="UP001302321"/>
    </source>
</evidence>
<dbReference type="Pfam" id="PF05433">
    <property type="entry name" value="Rick_17kDa_Anti"/>
    <property type="match status" value="1"/>
</dbReference>
<feature type="domain" description="LysM" evidence="2">
    <location>
        <begin position="248"/>
        <end position="292"/>
    </location>
</feature>
<dbReference type="AlphaFoldDB" id="A0AAN7A6T4"/>
<organism evidence="3 4">
    <name type="scientific">Triangularia setosa</name>
    <dbReference type="NCBI Taxonomy" id="2587417"/>
    <lineage>
        <taxon>Eukaryota</taxon>
        <taxon>Fungi</taxon>
        <taxon>Dikarya</taxon>
        <taxon>Ascomycota</taxon>
        <taxon>Pezizomycotina</taxon>
        <taxon>Sordariomycetes</taxon>
        <taxon>Sordariomycetidae</taxon>
        <taxon>Sordariales</taxon>
        <taxon>Podosporaceae</taxon>
        <taxon>Triangularia</taxon>
    </lineage>
</organism>
<dbReference type="InterPro" id="IPR036673">
    <property type="entry name" value="Cyanovirin-N_sf"/>
</dbReference>
<feature type="compositionally biased region" description="Low complexity" evidence="1">
    <location>
        <begin position="159"/>
        <end position="176"/>
    </location>
</feature>
<dbReference type="PROSITE" id="PS51782">
    <property type="entry name" value="LYSM"/>
    <property type="match status" value="1"/>
</dbReference>
<dbReference type="Pfam" id="PF01476">
    <property type="entry name" value="LysM"/>
    <property type="match status" value="1"/>
</dbReference>
<dbReference type="InterPro" id="IPR011058">
    <property type="entry name" value="Cyanovirin-N"/>
</dbReference>
<dbReference type="SUPFAM" id="SSF54106">
    <property type="entry name" value="LysM domain"/>
    <property type="match status" value="1"/>
</dbReference>
<reference evidence="3" key="2">
    <citation type="submission" date="2023-05" db="EMBL/GenBank/DDBJ databases">
        <authorList>
            <consortium name="Lawrence Berkeley National Laboratory"/>
            <person name="Steindorff A."/>
            <person name="Hensen N."/>
            <person name="Bonometti L."/>
            <person name="Westerberg I."/>
            <person name="Brannstrom I.O."/>
            <person name="Guillou S."/>
            <person name="Cros-Aarteil S."/>
            <person name="Calhoun S."/>
            <person name="Haridas S."/>
            <person name="Kuo A."/>
            <person name="Mondo S."/>
            <person name="Pangilinan J."/>
            <person name="Riley R."/>
            <person name="Labutti K."/>
            <person name="Andreopoulos B."/>
            <person name="Lipzen A."/>
            <person name="Chen C."/>
            <person name="Yanf M."/>
            <person name="Daum C."/>
            <person name="Ng V."/>
            <person name="Clum A."/>
            <person name="Ohm R."/>
            <person name="Martin F."/>
            <person name="Silar P."/>
            <person name="Natvig D."/>
            <person name="Lalanne C."/>
            <person name="Gautier V."/>
            <person name="Ament-Velasquez S.L."/>
            <person name="Kruys A."/>
            <person name="Hutchinson M.I."/>
            <person name="Powell A.J."/>
            <person name="Barry K."/>
            <person name="Miller A.N."/>
            <person name="Grigoriev I.V."/>
            <person name="Debuchy R."/>
            <person name="Gladieux P."/>
            <person name="Thoren M.H."/>
            <person name="Johannesson H."/>
        </authorList>
    </citation>
    <scope>NUCLEOTIDE SEQUENCE</scope>
    <source>
        <strain evidence="3">CBS 892.96</strain>
    </source>
</reference>
<feature type="compositionally biased region" description="Low complexity" evidence="1">
    <location>
        <begin position="24"/>
        <end position="38"/>
    </location>
</feature>
<feature type="region of interest" description="Disordered" evidence="1">
    <location>
        <begin position="24"/>
        <end position="69"/>
    </location>
</feature>
<protein>
    <submittedName>
        <fullName evidence="3">CVNH domain-containing protein</fullName>
    </submittedName>
</protein>
<dbReference type="InterPro" id="IPR018392">
    <property type="entry name" value="LysM"/>
</dbReference>
<accession>A0AAN7A6T4</accession>
<sequence>MSYNYNNNQGSNVQGEAASYYAAAAQQTQQHYQGTNQAEGEQQERGFLGAVGGGIAGGFGGNKIGGKTGHSKLSTALGAVAGAVAGHKLQDGVGDWKDKKDEEKENKKREEEEKKRREEEEEKRKKEDDERRKRDDEDRKRRDEEDRRRREEEDRRRASQPQQQQHHHQSNQPRNHGVSHGGGNFSGSSKDIRLDAHGEFTLHCQCRRLDGSYQPTSISLNKVIENSNGSFRWVSGGANINSCGNKPSSVTVQPGDTLRDIGQRHGTTWQELAKINCLQNPDMIHPGQIIKLPGGGGQGGQAGGNFGASSRNVRLEDCGKRLVGELLRSDGCWVNSSITLDERIGNANGTLQFK</sequence>
<dbReference type="Gene3D" id="2.30.60.10">
    <property type="entry name" value="Cyanovirin-N"/>
    <property type="match status" value="1"/>
</dbReference>
<dbReference type="Proteomes" id="UP001302321">
    <property type="component" value="Unassembled WGS sequence"/>
</dbReference>
<keyword evidence="4" id="KW-1185">Reference proteome</keyword>
<dbReference type="SUPFAM" id="SSF51322">
    <property type="entry name" value="Cyanovirin-N"/>
    <property type="match status" value="2"/>
</dbReference>
<dbReference type="SMART" id="SM00257">
    <property type="entry name" value="LysM"/>
    <property type="match status" value="1"/>
</dbReference>
<dbReference type="Pfam" id="PF08881">
    <property type="entry name" value="CVNH"/>
    <property type="match status" value="1"/>
</dbReference>
<dbReference type="EMBL" id="MU866279">
    <property type="protein sequence ID" value="KAK4174487.1"/>
    <property type="molecule type" value="Genomic_DNA"/>
</dbReference>
<evidence type="ECO:0000256" key="1">
    <source>
        <dbReference type="SAM" id="MobiDB-lite"/>
    </source>
</evidence>
<evidence type="ECO:0000313" key="3">
    <source>
        <dbReference type="EMBL" id="KAK4174487.1"/>
    </source>
</evidence>
<feature type="compositionally biased region" description="Gly residues" evidence="1">
    <location>
        <begin position="49"/>
        <end position="68"/>
    </location>
</feature>
<dbReference type="InterPro" id="IPR008816">
    <property type="entry name" value="Gly_zipper_2TM_dom"/>
</dbReference>
<name>A0AAN7A6T4_9PEZI</name>
<feature type="region of interest" description="Disordered" evidence="1">
    <location>
        <begin position="91"/>
        <end position="191"/>
    </location>
</feature>
<dbReference type="SMART" id="SM01111">
    <property type="entry name" value="CVNH"/>
    <property type="match status" value="1"/>
</dbReference>
<dbReference type="GO" id="GO:0019867">
    <property type="term" value="C:outer membrane"/>
    <property type="evidence" value="ECO:0007669"/>
    <property type="project" value="InterPro"/>
</dbReference>
<feature type="compositionally biased region" description="Basic and acidic residues" evidence="1">
    <location>
        <begin position="91"/>
        <end position="157"/>
    </location>
</feature>
<dbReference type="Gene3D" id="3.10.350.10">
    <property type="entry name" value="LysM domain"/>
    <property type="match status" value="1"/>
</dbReference>
<proteinExistence type="predicted"/>
<dbReference type="PANTHER" id="PTHR37014:SF1">
    <property type="entry name" value="EXPRESSION LETHALITY PROTEIN HEL10, PUTATIVE (AFU_ORTHOLOGUE AFUA_1G06580)-RELATED"/>
    <property type="match status" value="1"/>
</dbReference>
<dbReference type="InterPro" id="IPR036779">
    <property type="entry name" value="LysM_dom_sf"/>
</dbReference>
<evidence type="ECO:0000259" key="2">
    <source>
        <dbReference type="PROSITE" id="PS51782"/>
    </source>
</evidence>